<dbReference type="InterPro" id="IPR023578">
    <property type="entry name" value="Ras_GEF_dom_sf"/>
</dbReference>
<dbReference type="SUPFAM" id="SSF48366">
    <property type="entry name" value="Ras GEF"/>
    <property type="match status" value="1"/>
</dbReference>
<feature type="domain" description="N-terminal Ras-GEF" evidence="8">
    <location>
        <begin position="743"/>
        <end position="875"/>
    </location>
</feature>
<accession>A0A9Q3HHB4</accession>
<feature type="domain" description="SH3" evidence="6">
    <location>
        <begin position="4"/>
        <end position="79"/>
    </location>
</feature>
<comment type="caution">
    <text evidence="9">The sequence shown here is derived from an EMBL/GenBank/DDBJ whole genome shotgun (WGS) entry which is preliminary data.</text>
</comment>
<organism evidence="9 10">
    <name type="scientific">Austropuccinia psidii MF-1</name>
    <dbReference type="NCBI Taxonomy" id="1389203"/>
    <lineage>
        <taxon>Eukaryota</taxon>
        <taxon>Fungi</taxon>
        <taxon>Dikarya</taxon>
        <taxon>Basidiomycota</taxon>
        <taxon>Pucciniomycotina</taxon>
        <taxon>Pucciniomycetes</taxon>
        <taxon>Pucciniales</taxon>
        <taxon>Sphaerophragmiaceae</taxon>
        <taxon>Austropuccinia</taxon>
    </lineage>
</organism>
<dbReference type="GO" id="GO:0005886">
    <property type="term" value="C:plasma membrane"/>
    <property type="evidence" value="ECO:0007669"/>
    <property type="project" value="TreeGrafter"/>
</dbReference>
<evidence type="ECO:0008006" key="11">
    <source>
        <dbReference type="Google" id="ProtNLM"/>
    </source>
</evidence>
<name>A0A9Q3HHB4_9BASI</name>
<dbReference type="InterPro" id="IPR036028">
    <property type="entry name" value="SH3-like_dom_sf"/>
</dbReference>
<dbReference type="InterPro" id="IPR001895">
    <property type="entry name" value="RASGEF_cat_dom"/>
</dbReference>
<dbReference type="CDD" id="cd00155">
    <property type="entry name" value="RasGEF"/>
    <property type="match status" value="1"/>
</dbReference>
<dbReference type="Gene3D" id="1.10.840.10">
    <property type="entry name" value="Ras guanine-nucleotide exchange factors catalytic domain"/>
    <property type="match status" value="1"/>
</dbReference>
<dbReference type="OrthoDB" id="2503927at2759"/>
<evidence type="ECO:0000256" key="1">
    <source>
        <dbReference type="ARBA" id="ARBA00022443"/>
    </source>
</evidence>
<keyword evidence="2 3" id="KW-0344">Guanine-nucleotide releasing factor</keyword>
<dbReference type="Gene3D" id="2.30.30.40">
    <property type="entry name" value="SH3 Domains"/>
    <property type="match status" value="1"/>
</dbReference>
<dbReference type="CDD" id="cd11883">
    <property type="entry name" value="SH3_Sdc25"/>
    <property type="match status" value="1"/>
</dbReference>
<evidence type="ECO:0000259" key="8">
    <source>
        <dbReference type="PROSITE" id="PS50212"/>
    </source>
</evidence>
<evidence type="ECO:0000256" key="5">
    <source>
        <dbReference type="SAM" id="MobiDB-lite"/>
    </source>
</evidence>
<evidence type="ECO:0000313" key="9">
    <source>
        <dbReference type="EMBL" id="MBW0504237.1"/>
    </source>
</evidence>
<dbReference type="GO" id="GO:0007265">
    <property type="term" value="P:Ras protein signal transduction"/>
    <property type="evidence" value="ECO:0007669"/>
    <property type="project" value="TreeGrafter"/>
</dbReference>
<gene>
    <name evidence="9" type="ORF">O181_043952</name>
</gene>
<dbReference type="PRINTS" id="PR00452">
    <property type="entry name" value="SH3DOMAIN"/>
</dbReference>
<dbReference type="InterPro" id="IPR008937">
    <property type="entry name" value="Ras-like_GEF"/>
</dbReference>
<dbReference type="InterPro" id="IPR000651">
    <property type="entry name" value="Ras-like_Gua-exchang_fac_N"/>
</dbReference>
<dbReference type="SMART" id="SM00229">
    <property type="entry name" value="RasGEFN"/>
    <property type="match status" value="1"/>
</dbReference>
<dbReference type="SMART" id="SM00147">
    <property type="entry name" value="RasGEF"/>
    <property type="match status" value="1"/>
</dbReference>
<dbReference type="AlphaFoldDB" id="A0A9Q3HHB4"/>
<protein>
    <recommendedName>
        <fullName evidence="11">Ras GEF</fullName>
    </recommendedName>
</protein>
<keyword evidence="1 4" id="KW-0728">SH3 domain</keyword>
<feature type="region of interest" description="Disordered" evidence="5">
    <location>
        <begin position="104"/>
        <end position="134"/>
    </location>
</feature>
<dbReference type="SMART" id="SM00326">
    <property type="entry name" value="SH3"/>
    <property type="match status" value="1"/>
</dbReference>
<evidence type="ECO:0000259" key="7">
    <source>
        <dbReference type="PROSITE" id="PS50009"/>
    </source>
</evidence>
<feature type="compositionally biased region" description="Polar residues" evidence="5">
    <location>
        <begin position="613"/>
        <end position="626"/>
    </location>
</feature>
<dbReference type="InterPro" id="IPR036964">
    <property type="entry name" value="RASGEF_cat_dom_sf"/>
</dbReference>
<sequence length="1180" mass="130956">MSSSLEDLVVTLHDFVAVPPTSDSCLSFKSGQVIRVLNRDQSGWWDGEIVSASVENSSISSSSPIRGWFPSSYVSSVNVMPKSIIMSSRRPSIVSTISELSISDDCSLSSPSVSTIPTPRETSSSTRSNSGHSVNSYRKSFGQEFGFSAASNLMIRTITHLQTEVYHHRLSHIQPATAKIISAVRSILDSTQCLNRDSTILSLHSSLSYERKQILVVLAALVAKARKITRQEESNEADCSNTTLVIGLGLSESQNHTQGILKLADKLLLHAQKFLSIAQEQGVLISKSNSQLYAFTRQSSNLSVTNLSNQIDLDLNIGSSKSSTQSVFHQRTKSTKSINSNPSTPLNIDLPCSNSYSSSQMANLIERSHDQVLSTVAVFIGHSHLHTRSAHPSSHAYLIDMTHDVIDNVGEILVLVECIYKAKSNHSKQQPSMDFLLLTQARESLYLATTNLVTAARVATSGPLQPTTPIEDESDSLLGSATAVLRAANECMVAMSRCLNSSHSTYEEYEVPLSHSIFNMSFLDSLPIELPSESSDLIPINSNQQESFKRSRHTLSMLCRKAHSLNMARSQFELALDSVKSSQPLQNEIKPSFRLSSSSKSESKSLDGLETPNAGNSHQNRFSEIQSENDEPTEEMVTAIYSKSSITSQNFSGIPYSEKRISISRSRSSSSDSHHSHDSSPPTSASLFQVESGFSHQADRQSGQSDYFKQFATTQKLKPQNASHDPNLPQTQNLLAEELTFNSSGQVIGGTLKGLITQLTLHDTPAEASFSHTFFMTFRMFTTPTELAHALIARFALTCISLESGNPKGPILKDSSKTPIRLRVYNVIKSWLELHWISESDTIVLPVILHWAQTQMSTVLPGPTERLVNLVQKRIKESQTPAQRLRLETRLSSRKGSFNESISNLGKIPTPPPILTKQLMVLLSGAISSLNSLQLIEFEPIELARQITLMESKLYRAIKPEEILGKPLNKKQGLAVNVRAMSATSTKMTGWITETILNEDDIRKRSQILKFWIKTGTKLLELQNYNALMSVMSALNSSTLTRLKRTWENVGNKTKAIFDSLNKAVCHQRNYAEYRATLRTANTPCIPFLGVYLTDMTFCHEGNPTHRVSPRHPDLKLINFDRYRKMTKIISEIERFQAPYNLVEVPEIIKFIKLSINSLSHEGSADSLYQRSLRLEPRES</sequence>
<evidence type="ECO:0000256" key="4">
    <source>
        <dbReference type="PROSITE-ProRule" id="PRU00192"/>
    </source>
</evidence>
<dbReference type="Pfam" id="PF00617">
    <property type="entry name" value="RasGEF"/>
    <property type="match status" value="1"/>
</dbReference>
<evidence type="ECO:0000256" key="2">
    <source>
        <dbReference type="ARBA" id="ARBA00022658"/>
    </source>
</evidence>
<evidence type="ECO:0000313" key="10">
    <source>
        <dbReference type="Proteomes" id="UP000765509"/>
    </source>
</evidence>
<dbReference type="Gene3D" id="1.20.870.10">
    <property type="entry name" value="Son of sevenless (SoS) protein Chain: S domain 1"/>
    <property type="match status" value="1"/>
</dbReference>
<proteinExistence type="predicted"/>
<evidence type="ECO:0000256" key="3">
    <source>
        <dbReference type="PROSITE-ProRule" id="PRU00168"/>
    </source>
</evidence>
<feature type="region of interest" description="Disordered" evidence="5">
    <location>
        <begin position="662"/>
        <end position="686"/>
    </location>
</feature>
<dbReference type="GO" id="GO:0005085">
    <property type="term" value="F:guanyl-nucleotide exchange factor activity"/>
    <property type="evidence" value="ECO:0007669"/>
    <property type="project" value="UniProtKB-KW"/>
</dbReference>
<dbReference type="Proteomes" id="UP000765509">
    <property type="component" value="Unassembled WGS sequence"/>
</dbReference>
<reference evidence="9" key="1">
    <citation type="submission" date="2021-03" db="EMBL/GenBank/DDBJ databases">
        <title>Draft genome sequence of rust myrtle Austropuccinia psidii MF-1, a brazilian biotype.</title>
        <authorList>
            <person name="Quecine M.C."/>
            <person name="Pachon D.M.R."/>
            <person name="Bonatelli M.L."/>
            <person name="Correr F.H."/>
            <person name="Franceschini L.M."/>
            <person name="Leite T.F."/>
            <person name="Margarido G.R.A."/>
            <person name="Almeida C.A."/>
            <person name="Ferrarezi J.A."/>
            <person name="Labate C.A."/>
        </authorList>
    </citation>
    <scope>NUCLEOTIDE SEQUENCE</scope>
    <source>
        <strain evidence="9">MF-1</strain>
    </source>
</reference>
<dbReference type="CDD" id="cd06224">
    <property type="entry name" value="REM"/>
    <property type="match status" value="1"/>
</dbReference>
<dbReference type="SUPFAM" id="SSF50044">
    <property type="entry name" value="SH3-domain"/>
    <property type="match status" value="1"/>
</dbReference>
<feature type="domain" description="Ras-GEF" evidence="7">
    <location>
        <begin position="939"/>
        <end position="1178"/>
    </location>
</feature>
<dbReference type="Pfam" id="PF07653">
    <property type="entry name" value="SH3_2"/>
    <property type="match status" value="1"/>
</dbReference>
<keyword evidence="10" id="KW-1185">Reference proteome</keyword>
<dbReference type="PROSITE" id="PS50212">
    <property type="entry name" value="RASGEF_NTER"/>
    <property type="match status" value="1"/>
</dbReference>
<dbReference type="PANTHER" id="PTHR23113:SF354">
    <property type="entry name" value="BUD SITE SELECTION PROTEIN 5"/>
    <property type="match status" value="1"/>
</dbReference>
<dbReference type="PANTHER" id="PTHR23113">
    <property type="entry name" value="GUANINE NUCLEOTIDE EXCHANGE FACTOR"/>
    <property type="match status" value="1"/>
</dbReference>
<evidence type="ECO:0000259" key="6">
    <source>
        <dbReference type="PROSITE" id="PS50002"/>
    </source>
</evidence>
<feature type="region of interest" description="Disordered" evidence="5">
    <location>
        <begin position="581"/>
        <end position="635"/>
    </location>
</feature>
<dbReference type="PROSITE" id="PS50002">
    <property type="entry name" value="SH3"/>
    <property type="match status" value="1"/>
</dbReference>
<dbReference type="PROSITE" id="PS50009">
    <property type="entry name" value="RASGEF_CAT"/>
    <property type="match status" value="1"/>
</dbReference>
<dbReference type="EMBL" id="AVOT02017813">
    <property type="protein sequence ID" value="MBW0504237.1"/>
    <property type="molecule type" value="Genomic_DNA"/>
</dbReference>
<dbReference type="InterPro" id="IPR001452">
    <property type="entry name" value="SH3_domain"/>
</dbReference>
<dbReference type="Pfam" id="PF00618">
    <property type="entry name" value="RasGEF_N"/>
    <property type="match status" value="1"/>
</dbReference>